<dbReference type="Gene3D" id="3.40.50.300">
    <property type="entry name" value="P-loop containing nucleotide triphosphate hydrolases"/>
    <property type="match status" value="1"/>
</dbReference>
<dbReference type="InterPro" id="IPR003593">
    <property type="entry name" value="AAA+_ATPase"/>
</dbReference>
<accession>A0A3P7QW99</accession>
<dbReference type="GO" id="GO:0045505">
    <property type="term" value="F:dynein intermediate chain binding"/>
    <property type="evidence" value="ECO:0007669"/>
    <property type="project" value="InterPro"/>
</dbReference>
<reference evidence="2 3" key="1">
    <citation type="submission" date="2018-11" db="EMBL/GenBank/DDBJ databases">
        <authorList>
            <consortium name="Pathogen Informatics"/>
        </authorList>
    </citation>
    <scope>NUCLEOTIDE SEQUENCE [LARGE SCALE GENOMIC DNA]</scope>
</reference>
<name>A0A3P7QW99_DIBLA</name>
<dbReference type="InterPro" id="IPR026983">
    <property type="entry name" value="DHC"/>
</dbReference>
<dbReference type="InterPro" id="IPR027417">
    <property type="entry name" value="P-loop_NTPase"/>
</dbReference>
<evidence type="ECO:0000259" key="1">
    <source>
        <dbReference type="SMART" id="SM00382"/>
    </source>
</evidence>
<organism evidence="2 3">
    <name type="scientific">Dibothriocephalus latus</name>
    <name type="common">Fish tapeworm</name>
    <name type="synonym">Diphyllobothrium latum</name>
    <dbReference type="NCBI Taxonomy" id="60516"/>
    <lineage>
        <taxon>Eukaryota</taxon>
        <taxon>Metazoa</taxon>
        <taxon>Spiralia</taxon>
        <taxon>Lophotrochozoa</taxon>
        <taxon>Platyhelminthes</taxon>
        <taxon>Cestoda</taxon>
        <taxon>Eucestoda</taxon>
        <taxon>Diphyllobothriidea</taxon>
        <taxon>Diphyllobothriidae</taxon>
        <taxon>Dibothriocephalus</taxon>
    </lineage>
</organism>
<gene>
    <name evidence="2" type="ORF">DILT_LOCUS16301</name>
</gene>
<dbReference type="Proteomes" id="UP000281553">
    <property type="component" value="Unassembled WGS sequence"/>
</dbReference>
<dbReference type="AlphaFoldDB" id="A0A3P7QW99"/>
<feature type="domain" description="AAA+ ATPase" evidence="1">
    <location>
        <begin position="27"/>
        <end position="172"/>
    </location>
</feature>
<dbReference type="PANTHER" id="PTHR45703">
    <property type="entry name" value="DYNEIN HEAVY CHAIN"/>
    <property type="match status" value="1"/>
</dbReference>
<dbReference type="SUPFAM" id="SSF52540">
    <property type="entry name" value="P-loop containing nucleoside triphosphate hydrolases"/>
    <property type="match status" value="1"/>
</dbReference>
<dbReference type="GO" id="GO:0030286">
    <property type="term" value="C:dynein complex"/>
    <property type="evidence" value="ECO:0007669"/>
    <property type="project" value="InterPro"/>
</dbReference>
<dbReference type="GO" id="GO:0051959">
    <property type="term" value="F:dynein light intermediate chain binding"/>
    <property type="evidence" value="ECO:0007669"/>
    <property type="project" value="InterPro"/>
</dbReference>
<dbReference type="Pfam" id="PF12775">
    <property type="entry name" value="AAA_7"/>
    <property type="match status" value="1"/>
</dbReference>
<dbReference type="PANTHER" id="PTHR45703:SF8">
    <property type="entry name" value="DYNEINS HEAVY CHAIN"/>
    <property type="match status" value="1"/>
</dbReference>
<protein>
    <recommendedName>
        <fullName evidence="1">AAA+ ATPase domain-containing protein</fullName>
    </recommendedName>
</protein>
<keyword evidence="3" id="KW-1185">Reference proteome</keyword>
<dbReference type="OrthoDB" id="447173at2759"/>
<evidence type="ECO:0000313" key="2">
    <source>
        <dbReference type="EMBL" id="VDN33679.1"/>
    </source>
</evidence>
<evidence type="ECO:0000313" key="3">
    <source>
        <dbReference type="Proteomes" id="UP000281553"/>
    </source>
</evidence>
<dbReference type="EMBL" id="UYRU01084111">
    <property type="protein sequence ID" value="VDN33679.1"/>
    <property type="molecule type" value="Genomic_DNA"/>
</dbReference>
<dbReference type="SMART" id="SM00382">
    <property type="entry name" value="AAA"/>
    <property type="match status" value="1"/>
</dbReference>
<sequence length="188" mass="21588">MYSFQSVLVPTVETTRLQYFMDLLVAARRPVMLVGAAGTGKSVVVRNKLNNMGEDFIVVNVPFNFYTNSEMLQRSLEKHLEKKAGRTFGPPGTKRLIYFIDDLNMPEVDKYFTVQPHALMRQHIDHSHWYDRTKLSLKDIVNTQYLACMNPTAGSFTIDPRLQVSVNINLTTPPLFPQYRLSSKLLLF</sequence>
<proteinExistence type="predicted"/>
<dbReference type="GO" id="GO:0007018">
    <property type="term" value="P:microtubule-based movement"/>
    <property type="evidence" value="ECO:0007669"/>
    <property type="project" value="InterPro"/>
</dbReference>